<dbReference type="RefSeq" id="WP_088441433.1">
    <property type="nucleotide sequence ID" value="NZ_BMMC01000029.1"/>
</dbReference>
<dbReference type="EMBL" id="NISK01000002">
    <property type="protein sequence ID" value="OWQ97585.1"/>
    <property type="molecule type" value="Genomic_DNA"/>
</dbReference>
<gene>
    <name evidence="1" type="ORF">CDQ92_11330</name>
</gene>
<accession>A0A246JX02</accession>
<organism evidence="1 2">
    <name type="scientific">Sphingopyxis bauzanensis</name>
    <dbReference type="NCBI Taxonomy" id="651663"/>
    <lineage>
        <taxon>Bacteria</taxon>
        <taxon>Pseudomonadati</taxon>
        <taxon>Pseudomonadota</taxon>
        <taxon>Alphaproteobacteria</taxon>
        <taxon>Sphingomonadales</taxon>
        <taxon>Sphingomonadaceae</taxon>
        <taxon>Sphingopyxis</taxon>
    </lineage>
</organism>
<reference evidence="1 2" key="1">
    <citation type="journal article" date="2010" name="Int. J. Syst. Evol. Microbiol.">
        <title>Sphingopyxis bauzanensis sp. nov., a psychrophilic bacterium isolated from soil.</title>
        <authorList>
            <person name="Zhang D.C."/>
            <person name="Liu H.C."/>
            <person name="Xin Y.H."/>
            <person name="Zhou Y.G."/>
            <person name="Schinner F."/>
            <person name="Margesin R."/>
        </authorList>
    </citation>
    <scope>NUCLEOTIDE SEQUENCE [LARGE SCALE GENOMIC DNA]</scope>
    <source>
        <strain evidence="1 2">DSM 22271</strain>
    </source>
</reference>
<keyword evidence="2" id="KW-1185">Reference proteome</keyword>
<name>A0A246JX02_9SPHN</name>
<protein>
    <submittedName>
        <fullName evidence="1">Uncharacterized protein</fullName>
    </submittedName>
</protein>
<dbReference type="AlphaFoldDB" id="A0A246JX02"/>
<evidence type="ECO:0000313" key="2">
    <source>
        <dbReference type="Proteomes" id="UP000197361"/>
    </source>
</evidence>
<proteinExistence type="predicted"/>
<sequence length="70" mass="8252">MTVNINPNDFIEEVTFDPRLVRFELVERQQRAKALGYAGALTEPDLYQKTFFQTVLPWNWEDWEHPVPSG</sequence>
<comment type="caution">
    <text evidence="1">The sequence shown here is derived from an EMBL/GenBank/DDBJ whole genome shotgun (WGS) entry which is preliminary data.</text>
</comment>
<dbReference type="Proteomes" id="UP000197361">
    <property type="component" value="Unassembled WGS sequence"/>
</dbReference>
<evidence type="ECO:0000313" key="1">
    <source>
        <dbReference type="EMBL" id="OWQ97585.1"/>
    </source>
</evidence>